<dbReference type="Pfam" id="PF23931">
    <property type="entry name" value="Terminase_6"/>
    <property type="match status" value="1"/>
</dbReference>
<dbReference type="RefSeq" id="WP_100618818.1">
    <property type="nucleotide sequence ID" value="NZ_CP024932.1"/>
</dbReference>
<feature type="domain" description="Terminase small subunit actinomycetes phage-type" evidence="2">
    <location>
        <begin position="30"/>
        <end position="107"/>
    </location>
</feature>
<accession>A0ABC8CIZ5</accession>
<dbReference type="Proteomes" id="UP000231994">
    <property type="component" value="Chromosome"/>
</dbReference>
<evidence type="ECO:0000313" key="4">
    <source>
        <dbReference type="Proteomes" id="UP000231994"/>
    </source>
</evidence>
<evidence type="ECO:0000256" key="1">
    <source>
        <dbReference type="SAM" id="MobiDB-lite"/>
    </source>
</evidence>
<dbReference type="AlphaFoldDB" id="A0ABC8CIZ5"/>
<dbReference type="InterPro" id="IPR057630">
    <property type="entry name" value="Terminase_6"/>
</dbReference>
<protein>
    <recommendedName>
        <fullName evidence="2">Terminase small subunit actinomycetes phage-type domain-containing protein</fullName>
    </recommendedName>
</protein>
<evidence type="ECO:0000259" key="2">
    <source>
        <dbReference type="Pfam" id="PF23931"/>
    </source>
</evidence>
<sequence length="110" mass="12328">MALRKSYPIEDEIDDLEDVEISEFPCMRDAVRKSVETADHLEDTDEADIQLAYRLADIIDEARGSGDPDAIHKTAFGPMPTLHKVLTSLGLNPEGRDKLGLNSQEDDEDW</sequence>
<reference evidence="3 4" key="1">
    <citation type="submission" date="2017-11" db="EMBL/GenBank/DDBJ databases">
        <title>Whole genome sequencing of cultured pathogen.</title>
        <authorList>
            <person name="Hoffmann M."/>
            <person name="Sanchez M."/>
            <person name="Timme R."/>
            <person name="Nudel K."/>
            <person name="Bry L."/>
        </authorList>
    </citation>
    <scope>NUCLEOTIDE SEQUENCE [LARGE SCALE GENOMIC DNA]</scope>
    <source>
        <strain evidence="3 4">216</strain>
    </source>
</reference>
<feature type="region of interest" description="Disordered" evidence="1">
    <location>
        <begin position="90"/>
        <end position="110"/>
    </location>
</feature>
<proteinExistence type="predicted"/>
<name>A0ABC8CIZ5_CORST</name>
<evidence type="ECO:0000313" key="3">
    <source>
        <dbReference type="EMBL" id="ATZ08317.1"/>
    </source>
</evidence>
<organism evidence="3 4">
    <name type="scientific">Corynebacterium striatum</name>
    <dbReference type="NCBI Taxonomy" id="43770"/>
    <lineage>
        <taxon>Bacteria</taxon>
        <taxon>Bacillati</taxon>
        <taxon>Actinomycetota</taxon>
        <taxon>Actinomycetes</taxon>
        <taxon>Mycobacteriales</taxon>
        <taxon>Corynebacteriaceae</taxon>
        <taxon>Corynebacterium</taxon>
    </lineage>
</organism>
<dbReference type="EMBL" id="CP024932">
    <property type="protein sequence ID" value="ATZ08317.1"/>
    <property type="molecule type" value="Genomic_DNA"/>
</dbReference>
<gene>
    <name evidence="3" type="ORF">A9D01_05600</name>
</gene>